<comment type="similarity">
    <text evidence="3">Belongs to the fucolectin family.</text>
</comment>
<feature type="domain" description="Fucolectin tachylectin-4 pentraxin-1" evidence="11">
    <location>
        <begin position="23"/>
        <end position="174"/>
    </location>
</feature>
<feature type="chain" id="PRO_5043574699" description="Fucolectin tachylectin-4 pentraxin-1 domain-containing protein" evidence="10">
    <location>
        <begin position="20"/>
        <end position="177"/>
    </location>
</feature>
<dbReference type="GO" id="GO:0010185">
    <property type="term" value="P:regulation of cellular defense response"/>
    <property type="evidence" value="ECO:0007669"/>
    <property type="project" value="UniProtKB-ARBA"/>
</dbReference>
<dbReference type="PANTHER" id="PTHR45713:SF8">
    <property type="entry name" value="SI:CH211-215K15.4"/>
    <property type="match status" value="1"/>
</dbReference>
<evidence type="ECO:0000313" key="13">
    <source>
        <dbReference type="Proteomes" id="UP001066276"/>
    </source>
</evidence>
<evidence type="ECO:0000259" key="11">
    <source>
        <dbReference type="SMART" id="SM00607"/>
    </source>
</evidence>
<protein>
    <recommendedName>
        <fullName evidence="11">Fucolectin tachylectin-4 pentraxin-1 domain-containing protein</fullName>
    </recommendedName>
</protein>
<evidence type="ECO:0000256" key="8">
    <source>
        <dbReference type="ARBA" id="ARBA00022837"/>
    </source>
</evidence>
<evidence type="ECO:0000256" key="4">
    <source>
        <dbReference type="ARBA" id="ARBA00011233"/>
    </source>
</evidence>
<dbReference type="InterPro" id="IPR051941">
    <property type="entry name" value="BG_Antigen-Binding_Lectin"/>
</dbReference>
<evidence type="ECO:0000256" key="2">
    <source>
        <dbReference type="ARBA" id="ARBA00004613"/>
    </source>
</evidence>
<comment type="subunit">
    <text evidence="4">Homotrimer.</text>
</comment>
<dbReference type="Gene3D" id="2.60.120.260">
    <property type="entry name" value="Galactose-binding domain-like"/>
    <property type="match status" value="1"/>
</dbReference>
<dbReference type="InterPro" id="IPR008979">
    <property type="entry name" value="Galactose-bd-like_sf"/>
</dbReference>
<keyword evidence="13" id="KW-1185">Reference proteome</keyword>
<dbReference type="GO" id="GO:0001868">
    <property type="term" value="P:regulation of complement activation, lectin pathway"/>
    <property type="evidence" value="ECO:0007669"/>
    <property type="project" value="UniProtKB-ARBA"/>
</dbReference>
<evidence type="ECO:0000256" key="9">
    <source>
        <dbReference type="ARBA" id="ARBA00023157"/>
    </source>
</evidence>
<evidence type="ECO:0000256" key="5">
    <source>
        <dbReference type="ARBA" id="ARBA00022525"/>
    </source>
</evidence>
<dbReference type="InterPro" id="IPR006585">
    <property type="entry name" value="FTP1"/>
</dbReference>
<keyword evidence="7" id="KW-0430">Lectin</keyword>
<evidence type="ECO:0000256" key="6">
    <source>
        <dbReference type="ARBA" id="ARBA00022723"/>
    </source>
</evidence>
<comment type="function">
    <text evidence="1">Acts as a defensive agent. Recognizes blood group fucosylated oligosaccharides including A, B, H and Lewis B-type antigens. Does not recognize Lewis A antigen and has low affinity for monovalent haptens.</text>
</comment>
<evidence type="ECO:0000256" key="7">
    <source>
        <dbReference type="ARBA" id="ARBA00022734"/>
    </source>
</evidence>
<dbReference type="AlphaFoldDB" id="A0AAV7S1E5"/>
<proteinExistence type="inferred from homology"/>
<evidence type="ECO:0000256" key="10">
    <source>
        <dbReference type="SAM" id="SignalP"/>
    </source>
</evidence>
<keyword evidence="5" id="KW-0964">Secreted</keyword>
<dbReference type="SUPFAM" id="SSF49785">
    <property type="entry name" value="Galactose-binding domain-like"/>
    <property type="match status" value="1"/>
</dbReference>
<keyword evidence="8" id="KW-0106">Calcium</keyword>
<dbReference type="GO" id="GO:0042806">
    <property type="term" value="F:fucose binding"/>
    <property type="evidence" value="ECO:0007669"/>
    <property type="project" value="UniProtKB-ARBA"/>
</dbReference>
<evidence type="ECO:0000256" key="1">
    <source>
        <dbReference type="ARBA" id="ARBA00002219"/>
    </source>
</evidence>
<evidence type="ECO:0000256" key="3">
    <source>
        <dbReference type="ARBA" id="ARBA00010147"/>
    </source>
</evidence>
<dbReference type="PANTHER" id="PTHR45713">
    <property type="entry name" value="FTP DOMAIN-CONTAINING PROTEIN"/>
    <property type="match status" value="1"/>
</dbReference>
<gene>
    <name evidence="12" type="ORF">NDU88_011055</name>
</gene>
<dbReference type="GO" id="GO:0046872">
    <property type="term" value="F:metal ion binding"/>
    <property type="evidence" value="ECO:0007669"/>
    <property type="project" value="UniProtKB-KW"/>
</dbReference>
<feature type="signal peptide" evidence="10">
    <location>
        <begin position="1"/>
        <end position="19"/>
    </location>
</feature>
<dbReference type="Pfam" id="PF22633">
    <property type="entry name" value="F5_F8_type_C_2"/>
    <property type="match status" value="1"/>
</dbReference>
<comment type="caution">
    <text evidence="12">The sequence shown here is derived from an EMBL/GenBank/DDBJ whole genome shotgun (WGS) entry which is preliminary data.</text>
</comment>
<keyword evidence="9" id="KW-1015">Disulfide bond</keyword>
<dbReference type="EMBL" id="JANPWB010000009">
    <property type="protein sequence ID" value="KAJ1158364.1"/>
    <property type="molecule type" value="Genomic_DNA"/>
</dbReference>
<keyword evidence="6" id="KW-0479">Metal-binding</keyword>
<reference evidence="12" key="1">
    <citation type="journal article" date="2022" name="bioRxiv">
        <title>Sequencing and chromosome-scale assembly of the giantPleurodeles waltlgenome.</title>
        <authorList>
            <person name="Brown T."/>
            <person name="Elewa A."/>
            <person name="Iarovenko S."/>
            <person name="Subramanian E."/>
            <person name="Araus A.J."/>
            <person name="Petzold A."/>
            <person name="Susuki M."/>
            <person name="Suzuki K.-i.T."/>
            <person name="Hayashi T."/>
            <person name="Toyoda A."/>
            <person name="Oliveira C."/>
            <person name="Osipova E."/>
            <person name="Leigh N.D."/>
            <person name="Simon A."/>
            <person name="Yun M.H."/>
        </authorList>
    </citation>
    <scope>NUCLEOTIDE SEQUENCE</scope>
    <source>
        <strain evidence="12">20211129_DDA</strain>
        <tissue evidence="12">Liver</tissue>
    </source>
</reference>
<comment type="subcellular location">
    <subcellularLocation>
        <location evidence="2">Secreted</location>
    </subcellularLocation>
</comment>
<dbReference type="GO" id="GO:0005576">
    <property type="term" value="C:extracellular region"/>
    <property type="evidence" value="ECO:0007669"/>
    <property type="project" value="UniProtKB-SubCell"/>
</dbReference>
<evidence type="ECO:0000313" key="12">
    <source>
        <dbReference type="EMBL" id="KAJ1158364.1"/>
    </source>
</evidence>
<name>A0AAV7S1E5_PLEWA</name>
<dbReference type="SMART" id="SM00607">
    <property type="entry name" value="FTP"/>
    <property type="match status" value="1"/>
</dbReference>
<accession>A0AAV7S1E5</accession>
<dbReference type="Proteomes" id="UP001066276">
    <property type="component" value="Chromosome 5"/>
</dbReference>
<organism evidence="12 13">
    <name type="scientific">Pleurodeles waltl</name>
    <name type="common">Iberian ribbed newt</name>
    <dbReference type="NCBI Taxonomy" id="8319"/>
    <lineage>
        <taxon>Eukaryota</taxon>
        <taxon>Metazoa</taxon>
        <taxon>Chordata</taxon>
        <taxon>Craniata</taxon>
        <taxon>Vertebrata</taxon>
        <taxon>Euteleostomi</taxon>
        <taxon>Amphibia</taxon>
        <taxon>Batrachia</taxon>
        <taxon>Caudata</taxon>
        <taxon>Salamandroidea</taxon>
        <taxon>Salamandridae</taxon>
        <taxon>Pleurodelinae</taxon>
        <taxon>Pleurodeles</taxon>
    </lineage>
</organism>
<sequence length="177" mass="19481">MKVILRAALTCMMLVISASDYSDKNEALRGRVTQSSVLTGQWQDVGYLGLAINAVDGNLDPEYSHGSCSHTHIENSPWWRLDMLDQYHIDTVKITNRNEYSERLTGAEILIGNSLANNGNNNPRCTVIAYISAGDTKTFQCHGMKGRYLNIVIPGKTATLTLCEVQVFGDLVYGHAG</sequence>
<keyword evidence="10" id="KW-0732">Signal</keyword>